<dbReference type="Proteomes" id="UP001217963">
    <property type="component" value="Chromosome IV"/>
</dbReference>
<evidence type="ECO:0000313" key="2">
    <source>
        <dbReference type="EMBL" id="WEL38321.1"/>
    </source>
</evidence>
<evidence type="ECO:0000313" key="3">
    <source>
        <dbReference type="EMBL" id="WEL38521.1"/>
    </source>
</evidence>
<gene>
    <name evidence="1" type="ORF">PFJ87_03g00150</name>
    <name evidence="2" type="ORF">PFJ87_03g01810</name>
    <name evidence="3" type="ORF">PFJ87_04g01970</name>
</gene>
<name>A0ABY8CJI8_ENCHE</name>
<accession>A0ABY8CJI8</accession>
<dbReference type="EMBL" id="CP119064">
    <property type="protein sequence ID" value="WEL38159.1"/>
    <property type="molecule type" value="Genomic_DNA"/>
</dbReference>
<protein>
    <submittedName>
        <fullName evidence="2">Uncharacterized protein</fullName>
    </submittedName>
</protein>
<dbReference type="Proteomes" id="UP001217963">
    <property type="component" value="Chromosome III"/>
</dbReference>
<dbReference type="EMBL" id="CP119065">
    <property type="protein sequence ID" value="WEL38521.1"/>
    <property type="molecule type" value="Genomic_DNA"/>
</dbReference>
<evidence type="ECO:0000313" key="4">
    <source>
        <dbReference type="Proteomes" id="UP001217963"/>
    </source>
</evidence>
<dbReference type="EMBL" id="CP119064">
    <property type="protein sequence ID" value="WEL38321.1"/>
    <property type="molecule type" value="Genomic_DNA"/>
</dbReference>
<sequence length="34" mass="4104">MIESRGRMMPRREPRAVWSVDMETGCFVFLDMIR</sequence>
<reference evidence="2 4" key="1">
    <citation type="submission" date="2023-02" db="EMBL/GenBank/DDBJ databases">
        <title>Encephalitozoon hellem ATCC 50451 complete genome.</title>
        <authorList>
            <person name="Mascarenhas dos Santos A.C."/>
            <person name="Julian A.T."/>
            <person name="Pombert J.-F."/>
        </authorList>
    </citation>
    <scope>NUCLEOTIDE SEQUENCE [LARGE SCALE GENOMIC DNA]</scope>
    <source>
        <strain evidence="2 4">ATCC 50451</strain>
    </source>
</reference>
<proteinExistence type="predicted"/>
<organism evidence="2 4">
    <name type="scientific">Encephalitozoon hellem</name>
    <name type="common">Microsporidian parasite</name>
    <dbReference type="NCBI Taxonomy" id="27973"/>
    <lineage>
        <taxon>Eukaryota</taxon>
        <taxon>Fungi</taxon>
        <taxon>Fungi incertae sedis</taxon>
        <taxon>Microsporidia</taxon>
        <taxon>Unikaryonidae</taxon>
        <taxon>Encephalitozoon</taxon>
    </lineage>
</organism>
<evidence type="ECO:0000313" key="1">
    <source>
        <dbReference type="EMBL" id="WEL38159.1"/>
    </source>
</evidence>
<keyword evidence="4" id="KW-1185">Reference proteome</keyword>